<evidence type="ECO:0000313" key="1">
    <source>
        <dbReference type="EMBL" id="RSK38212.1"/>
    </source>
</evidence>
<evidence type="ECO:0008006" key="3">
    <source>
        <dbReference type="Google" id="ProtNLM"/>
    </source>
</evidence>
<keyword evidence="2" id="KW-1185">Reference proteome</keyword>
<dbReference type="Proteomes" id="UP000270620">
    <property type="component" value="Unassembled WGS sequence"/>
</dbReference>
<accession>A0A428JVJ1</accession>
<dbReference type="AlphaFoldDB" id="A0A428JVJ1"/>
<gene>
    <name evidence="1" type="ORF">EJA19_11990</name>
</gene>
<organism evidence="1 2">
    <name type="scientific">Mangrovimonas spongiae</name>
    <dbReference type="NCBI Taxonomy" id="2494697"/>
    <lineage>
        <taxon>Bacteria</taxon>
        <taxon>Pseudomonadati</taxon>
        <taxon>Bacteroidota</taxon>
        <taxon>Flavobacteriia</taxon>
        <taxon>Flavobacteriales</taxon>
        <taxon>Flavobacteriaceae</taxon>
        <taxon>Mangrovimonas</taxon>
    </lineage>
</organism>
<sequence length="138" mass="16385">MTFENSPFYKRLEHKKVVYSFGTFYFCDMFFISELNEGIHFDWDKITQVISTIYDVYGNNNVKLAHISNRVNSYSIEPHLWINFNEEFGFIVASAIVSYSEMNYINATIEKRFSKNSIKRCASLEQAIEWVENLREFN</sequence>
<proteinExistence type="predicted"/>
<protein>
    <recommendedName>
        <fullName evidence="3">STAS/SEC14 domain-containing protein</fullName>
    </recommendedName>
</protein>
<comment type="caution">
    <text evidence="1">The sequence shown here is derived from an EMBL/GenBank/DDBJ whole genome shotgun (WGS) entry which is preliminary data.</text>
</comment>
<evidence type="ECO:0000313" key="2">
    <source>
        <dbReference type="Proteomes" id="UP000270620"/>
    </source>
</evidence>
<dbReference type="EMBL" id="RWBG01000006">
    <property type="protein sequence ID" value="RSK38212.1"/>
    <property type="molecule type" value="Genomic_DNA"/>
</dbReference>
<reference evidence="1 2" key="1">
    <citation type="submission" date="2018-12" db="EMBL/GenBank/DDBJ databases">
        <title>Mangrovimonas spongiae sp. nov., a novel member of the genus Mangrovimonas isolated from marine sponge.</title>
        <authorList>
            <person name="Zhuang L."/>
            <person name="Luo L."/>
        </authorList>
    </citation>
    <scope>NUCLEOTIDE SEQUENCE [LARGE SCALE GENOMIC DNA]</scope>
    <source>
        <strain evidence="1 2">HN-E26</strain>
    </source>
</reference>
<name>A0A428JVJ1_9FLAO</name>
<dbReference type="OrthoDB" id="1144611at2"/>